<dbReference type="GeneID" id="20817435"/>
<dbReference type="AlphaFoldDB" id="W4FP88"/>
<dbReference type="EMBL" id="KI913183">
    <property type="protein sequence ID" value="ETV68629.1"/>
    <property type="molecule type" value="Genomic_DNA"/>
</dbReference>
<protein>
    <submittedName>
        <fullName evidence="2">Uncharacterized protein</fullName>
    </submittedName>
</protein>
<name>W4FP88_APHAT</name>
<evidence type="ECO:0000256" key="1">
    <source>
        <dbReference type="SAM" id="MobiDB-lite"/>
    </source>
</evidence>
<proteinExistence type="predicted"/>
<evidence type="ECO:0000313" key="2">
    <source>
        <dbReference type="EMBL" id="ETV68629.1"/>
    </source>
</evidence>
<reference evidence="2" key="1">
    <citation type="submission" date="2013-12" db="EMBL/GenBank/DDBJ databases">
        <title>The Genome Sequence of Aphanomyces astaci APO3.</title>
        <authorList>
            <consortium name="The Broad Institute Genomics Platform"/>
            <person name="Russ C."/>
            <person name="Tyler B."/>
            <person name="van West P."/>
            <person name="Dieguez-Uribeondo J."/>
            <person name="Young S.K."/>
            <person name="Zeng Q."/>
            <person name="Gargeya S."/>
            <person name="Fitzgerald M."/>
            <person name="Abouelleil A."/>
            <person name="Alvarado L."/>
            <person name="Chapman S.B."/>
            <person name="Gainer-Dewar J."/>
            <person name="Goldberg J."/>
            <person name="Griggs A."/>
            <person name="Gujja S."/>
            <person name="Hansen M."/>
            <person name="Howarth C."/>
            <person name="Imamovic A."/>
            <person name="Ireland A."/>
            <person name="Larimer J."/>
            <person name="McCowan C."/>
            <person name="Murphy C."/>
            <person name="Pearson M."/>
            <person name="Poon T.W."/>
            <person name="Priest M."/>
            <person name="Roberts A."/>
            <person name="Saif S."/>
            <person name="Shea T."/>
            <person name="Sykes S."/>
            <person name="Wortman J."/>
            <person name="Nusbaum C."/>
            <person name="Birren B."/>
        </authorList>
    </citation>
    <scope>NUCLEOTIDE SEQUENCE [LARGE SCALE GENOMIC DNA]</scope>
    <source>
        <strain evidence="2">APO3</strain>
    </source>
</reference>
<dbReference type="RefSeq" id="XP_009841854.1">
    <property type="nucleotide sequence ID" value="XM_009843552.1"/>
</dbReference>
<sequence length="145" mass="16456">MSGRRRRHASNSATDHVPSTHTLAWAWDRTTVRSDDIATEKRTWRPAFESATWVTSRKVRRGQGRRRRAMSTSTDGSHPVRTSRVRSGTRLVVTKVSALSNRHHERSRDNNSGHRRCSVVTWSHPIKSTDSRVGDASSTMVKLVQ</sequence>
<dbReference type="VEuPathDB" id="FungiDB:H257_15439"/>
<feature type="region of interest" description="Disordered" evidence="1">
    <location>
        <begin position="55"/>
        <end position="85"/>
    </location>
</feature>
<accession>W4FP88</accession>
<gene>
    <name evidence="2" type="ORF">H257_15439</name>
</gene>
<organism evidence="2">
    <name type="scientific">Aphanomyces astaci</name>
    <name type="common">Crayfish plague agent</name>
    <dbReference type="NCBI Taxonomy" id="112090"/>
    <lineage>
        <taxon>Eukaryota</taxon>
        <taxon>Sar</taxon>
        <taxon>Stramenopiles</taxon>
        <taxon>Oomycota</taxon>
        <taxon>Saprolegniomycetes</taxon>
        <taxon>Saprolegniales</taxon>
        <taxon>Verrucalvaceae</taxon>
        <taxon>Aphanomyces</taxon>
    </lineage>
</organism>
<feature type="compositionally biased region" description="Basic residues" evidence="1">
    <location>
        <begin position="57"/>
        <end position="69"/>
    </location>
</feature>